<evidence type="ECO:0000313" key="3">
    <source>
        <dbReference type="Proteomes" id="UP001257914"/>
    </source>
</evidence>
<dbReference type="InterPro" id="IPR043129">
    <property type="entry name" value="ATPase_NBD"/>
</dbReference>
<gene>
    <name evidence="2" type="primary">pilM</name>
    <name evidence="2" type="ORF">RT723_12965</name>
</gene>
<protein>
    <submittedName>
        <fullName evidence="2">Pilus assembly protein PilM</fullName>
    </submittedName>
</protein>
<dbReference type="Pfam" id="PF11104">
    <property type="entry name" value="PilM_2"/>
    <property type="match status" value="1"/>
</dbReference>
<dbReference type="RefSeq" id="WP_315947483.1">
    <property type="nucleotide sequence ID" value="NZ_JAWCUA010000010.1"/>
</dbReference>
<evidence type="ECO:0000259" key="1">
    <source>
        <dbReference type="SMART" id="SM00842"/>
    </source>
</evidence>
<dbReference type="EMBL" id="JAWCUA010000010">
    <property type="protein sequence ID" value="MDU0113892.1"/>
    <property type="molecule type" value="Genomic_DNA"/>
</dbReference>
<dbReference type="Gene3D" id="3.30.420.40">
    <property type="match status" value="1"/>
</dbReference>
<name>A0ABU3R337_9GAMM</name>
<dbReference type="Proteomes" id="UP001257914">
    <property type="component" value="Unassembled WGS sequence"/>
</dbReference>
<dbReference type="PANTHER" id="PTHR32432">
    <property type="entry name" value="CELL DIVISION PROTEIN FTSA-RELATED"/>
    <property type="match status" value="1"/>
</dbReference>
<sequence length="335" mass="36979">MLFNSVYSLFIRNNQCLGIDIGTYSIKVIALSRSDDKVRIDVLALVKLPLGTLVNKEVHKAEPFEHALKLLRSSIPPNIQNAAIAITGSQVISKTIQVDRTLTDAEIEHYLYGNLKLVTTKVVGEVNIDFVVIGQNRLDDTLKDVFVVVAKQSLINTRISALKRAGFNCAIVDIESHAITRSLQFGLNRQNKATDVIANVHIGETTSLFIVISGDELVFSRESNIGIAHLFPKKDKTLEIKVVDKLVAQLSHCQQNYLSIFDGKAIDTWHGSGGGAHFVELLGYLSNQLKVDIHKSKPLQFLSVLDEQLEHKKNEVMSIQGCFQVALGLAVRGLS</sequence>
<dbReference type="InterPro" id="IPR005883">
    <property type="entry name" value="PilM"/>
</dbReference>
<proteinExistence type="predicted"/>
<dbReference type="SUPFAM" id="SSF53067">
    <property type="entry name" value="Actin-like ATPase domain"/>
    <property type="match status" value="1"/>
</dbReference>
<accession>A0ABU3R337</accession>
<evidence type="ECO:0000313" key="2">
    <source>
        <dbReference type="EMBL" id="MDU0113892.1"/>
    </source>
</evidence>
<organism evidence="2 3">
    <name type="scientific">Psychrosphaera aquimarina</name>
    <dbReference type="NCBI Taxonomy" id="2044854"/>
    <lineage>
        <taxon>Bacteria</taxon>
        <taxon>Pseudomonadati</taxon>
        <taxon>Pseudomonadota</taxon>
        <taxon>Gammaproteobacteria</taxon>
        <taxon>Alteromonadales</taxon>
        <taxon>Pseudoalteromonadaceae</taxon>
        <taxon>Psychrosphaera</taxon>
    </lineage>
</organism>
<comment type="caution">
    <text evidence="2">The sequence shown here is derived from an EMBL/GenBank/DDBJ whole genome shotgun (WGS) entry which is preliminary data.</text>
</comment>
<keyword evidence="3" id="KW-1185">Reference proteome</keyword>
<dbReference type="InterPro" id="IPR003494">
    <property type="entry name" value="SHS2_FtsA"/>
</dbReference>
<feature type="domain" description="SHS2" evidence="1">
    <location>
        <begin position="16"/>
        <end position="183"/>
    </location>
</feature>
<dbReference type="SMART" id="SM00842">
    <property type="entry name" value="FtsA"/>
    <property type="match status" value="1"/>
</dbReference>
<dbReference type="PANTHER" id="PTHR32432:SF3">
    <property type="entry name" value="ETHANOLAMINE UTILIZATION PROTEIN EUTJ"/>
    <property type="match status" value="1"/>
</dbReference>
<reference evidence="2 3" key="1">
    <citation type="submission" date="2023-10" db="EMBL/GenBank/DDBJ databases">
        <title>Psychrosphaera aquimaarina strain SW33 isolated from seawater.</title>
        <authorList>
            <person name="Bayburt H."/>
            <person name="Kim J.M."/>
            <person name="Choi B.J."/>
            <person name="Jeon C.O."/>
        </authorList>
    </citation>
    <scope>NUCLEOTIDE SEQUENCE [LARGE SCALE GENOMIC DNA]</scope>
    <source>
        <strain evidence="2 3">KCTC 52743</strain>
    </source>
</reference>
<dbReference type="InterPro" id="IPR050696">
    <property type="entry name" value="FtsA/MreB"/>
</dbReference>